<proteinExistence type="predicted"/>
<dbReference type="Proteomes" id="UP000305654">
    <property type="component" value="Unassembled WGS sequence"/>
</dbReference>
<accession>A0A5R9J5M1</accession>
<gene>
    <name evidence="2" type="ORF">FE263_18785</name>
</gene>
<evidence type="ECO:0000313" key="2">
    <source>
        <dbReference type="EMBL" id="TLU70911.1"/>
    </source>
</evidence>
<evidence type="ECO:0000259" key="1">
    <source>
        <dbReference type="Pfam" id="PF13023"/>
    </source>
</evidence>
<feature type="domain" description="HD" evidence="1">
    <location>
        <begin position="115"/>
        <end position="250"/>
    </location>
</feature>
<dbReference type="InterPro" id="IPR006674">
    <property type="entry name" value="HD_domain"/>
</dbReference>
<dbReference type="OrthoDB" id="1492287at2"/>
<dbReference type="AlphaFoldDB" id="A0A5R9J5M1"/>
<dbReference type="SUPFAM" id="SSF109604">
    <property type="entry name" value="HD-domain/PDEase-like"/>
    <property type="match status" value="1"/>
</dbReference>
<dbReference type="Pfam" id="PF13023">
    <property type="entry name" value="HD_3"/>
    <property type="match status" value="1"/>
</dbReference>
<dbReference type="Gene3D" id="1.10.3210.10">
    <property type="entry name" value="Hypothetical protein af1432"/>
    <property type="match status" value="1"/>
</dbReference>
<evidence type="ECO:0000313" key="3">
    <source>
        <dbReference type="Proteomes" id="UP000305654"/>
    </source>
</evidence>
<comment type="caution">
    <text evidence="2">The sequence shown here is derived from an EMBL/GenBank/DDBJ whole genome shotgun (WGS) entry which is preliminary data.</text>
</comment>
<protein>
    <submittedName>
        <fullName evidence="2">HD domain-containing protein</fullName>
    </submittedName>
</protein>
<keyword evidence="3" id="KW-1185">Reference proteome</keyword>
<organism evidence="2 3">
    <name type="scientific">Lichenicoccus roseus</name>
    <dbReference type="NCBI Taxonomy" id="2683649"/>
    <lineage>
        <taxon>Bacteria</taxon>
        <taxon>Pseudomonadati</taxon>
        <taxon>Pseudomonadota</taxon>
        <taxon>Alphaproteobacteria</taxon>
        <taxon>Acetobacterales</taxon>
        <taxon>Acetobacteraceae</taxon>
        <taxon>Lichenicoccus</taxon>
    </lineage>
</organism>
<dbReference type="EMBL" id="VCDI01000009">
    <property type="protein sequence ID" value="TLU70911.1"/>
    <property type="molecule type" value="Genomic_DNA"/>
</dbReference>
<sequence length="284" mass="30667">MLSSLREIGELKRVRSASRGGSIGERLFLNSWSALDNGVDVEDVMRSCVTATAAASVLGDIDSNTLHDLDVAPEVAARILQEAARSVRSLPWFGEAAALPQDQPAPGFAVLLAHQPRAGITCPGRPRIILEPPENHAEHCWAVAVFGVALAQGFGADPVTVWLAGMAHHLHNAFLPDSGFAGEVLLGDQLEPVMQRATERALDGLSPDLRDRVRNARHCLADAETPEGRAFHAADTLDRVWQIDQHLRAGRLDLNYVLNDMALVHDGPVKAFQDELLRAAGLLT</sequence>
<reference evidence="2 3" key="1">
    <citation type="submission" date="2019-05" db="EMBL/GenBank/DDBJ databases">
        <authorList>
            <person name="Pankratov T."/>
            <person name="Grouzdev D."/>
        </authorList>
    </citation>
    <scope>NUCLEOTIDE SEQUENCE [LARGE SCALE GENOMIC DNA]</scope>
    <source>
        <strain evidence="2 3">KEBCLARHB70R</strain>
    </source>
</reference>
<name>A0A5R9J5M1_9PROT</name>